<feature type="signal peptide" evidence="2">
    <location>
        <begin position="1"/>
        <end position="30"/>
    </location>
</feature>
<proteinExistence type="inferred from homology"/>
<comment type="caution">
    <text evidence="3">The sequence shown here is derived from an EMBL/GenBank/DDBJ whole genome shotgun (WGS) entry which is preliminary data.</text>
</comment>
<sequence length="81" mass="8977">MGVNERNVVRFRFLIFVVILCLTFPSYVHSQCRKKPVIFIFGDSNSDTGGSVGLGLSFGPPNGRTFFRQPSGRVSDGRLSH</sequence>
<evidence type="ECO:0000313" key="4">
    <source>
        <dbReference type="Proteomes" id="UP001281410"/>
    </source>
</evidence>
<evidence type="ECO:0000256" key="1">
    <source>
        <dbReference type="ARBA" id="ARBA00008668"/>
    </source>
</evidence>
<dbReference type="AlphaFoldDB" id="A0AAD9ZWS1"/>
<protein>
    <recommendedName>
        <fullName evidence="5">GDSL esterase/lipase</fullName>
    </recommendedName>
</protein>
<feature type="chain" id="PRO_5041939115" description="GDSL esterase/lipase" evidence="2">
    <location>
        <begin position="31"/>
        <end position="81"/>
    </location>
</feature>
<dbReference type="PANTHER" id="PTHR22835">
    <property type="entry name" value="ZINC FINGER FYVE DOMAIN CONTAINING PROTEIN"/>
    <property type="match status" value="1"/>
</dbReference>
<keyword evidence="2" id="KW-0732">Signal</keyword>
<dbReference type="Proteomes" id="UP001281410">
    <property type="component" value="Unassembled WGS sequence"/>
</dbReference>
<dbReference type="EMBL" id="JANJYJ010000008">
    <property type="protein sequence ID" value="KAK3194352.1"/>
    <property type="molecule type" value="Genomic_DNA"/>
</dbReference>
<reference evidence="3" key="1">
    <citation type="journal article" date="2023" name="Plant J.">
        <title>Genome sequences and population genomics provide insights into the demographic history, inbreeding, and mutation load of two 'living fossil' tree species of Dipteronia.</title>
        <authorList>
            <person name="Feng Y."/>
            <person name="Comes H.P."/>
            <person name="Chen J."/>
            <person name="Zhu S."/>
            <person name="Lu R."/>
            <person name="Zhang X."/>
            <person name="Li P."/>
            <person name="Qiu J."/>
            <person name="Olsen K.M."/>
            <person name="Qiu Y."/>
        </authorList>
    </citation>
    <scope>NUCLEOTIDE SEQUENCE</scope>
    <source>
        <strain evidence="3">NBL</strain>
    </source>
</reference>
<gene>
    <name evidence="3" type="ORF">Dsin_025662</name>
</gene>
<organism evidence="3 4">
    <name type="scientific">Dipteronia sinensis</name>
    <dbReference type="NCBI Taxonomy" id="43782"/>
    <lineage>
        <taxon>Eukaryota</taxon>
        <taxon>Viridiplantae</taxon>
        <taxon>Streptophyta</taxon>
        <taxon>Embryophyta</taxon>
        <taxon>Tracheophyta</taxon>
        <taxon>Spermatophyta</taxon>
        <taxon>Magnoliopsida</taxon>
        <taxon>eudicotyledons</taxon>
        <taxon>Gunneridae</taxon>
        <taxon>Pentapetalae</taxon>
        <taxon>rosids</taxon>
        <taxon>malvids</taxon>
        <taxon>Sapindales</taxon>
        <taxon>Sapindaceae</taxon>
        <taxon>Hippocastanoideae</taxon>
        <taxon>Acereae</taxon>
        <taxon>Dipteronia</taxon>
    </lineage>
</organism>
<evidence type="ECO:0000313" key="3">
    <source>
        <dbReference type="EMBL" id="KAK3194352.1"/>
    </source>
</evidence>
<keyword evidence="4" id="KW-1185">Reference proteome</keyword>
<evidence type="ECO:0008006" key="5">
    <source>
        <dbReference type="Google" id="ProtNLM"/>
    </source>
</evidence>
<dbReference type="PANTHER" id="PTHR22835:SF158">
    <property type="entry name" value="GDSL ESTERASE_LIPASE LIP-4-LIKE ISOFORM X1"/>
    <property type="match status" value="1"/>
</dbReference>
<name>A0AAD9ZWS1_9ROSI</name>
<accession>A0AAD9ZWS1</accession>
<evidence type="ECO:0000256" key="2">
    <source>
        <dbReference type="SAM" id="SignalP"/>
    </source>
</evidence>
<comment type="similarity">
    <text evidence="1">Belongs to the 'GDSL' lipolytic enzyme family.</text>
</comment>